<feature type="compositionally biased region" description="Polar residues" evidence="1">
    <location>
        <begin position="260"/>
        <end position="269"/>
    </location>
</feature>
<name>A0A0S4IN75_BODSA</name>
<feature type="compositionally biased region" description="Low complexity" evidence="1">
    <location>
        <begin position="216"/>
        <end position="250"/>
    </location>
</feature>
<feature type="compositionally biased region" description="Basic and acidic residues" evidence="1">
    <location>
        <begin position="309"/>
        <end position="341"/>
    </location>
</feature>
<feature type="compositionally biased region" description="Low complexity" evidence="1">
    <location>
        <begin position="63"/>
        <end position="83"/>
    </location>
</feature>
<dbReference type="Proteomes" id="UP000051952">
    <property type="component" value="Unassembled WGS sequence"/>
</dbReference>
<feature type="region of interest" description="Disordered" evidence="1">
    <location>
        <begin position="443"/>
        <end position="486"/>
    </location>
</feature>
<dbReference type="EMBL" id="CYKH01000157">
    <property type="protein sequence ID" value="CUE73830.1"/>
    <property type="molecule type" value="Genomic_DNA"/>
</dbReference>
<feature type="region of interest" description="Disordered" evidence="1">
    <location>
        <begin position="63"/>
        <end position="91"/>
    </location>
</feature>
<feature type="region of interest" description="Disordered" evidence="1">
    <location>
        <begin position="550"/>
        <end position="577"/>
    </location>
</feature>
<feature type="region of interest" description="Disordered" evidence="1">
    <location>
        <begin position="121"/>
        <end position="179"/>
    </location>
</feature>
<organism evidence="2 3">
    <name type="scientific">Bodo saltans</name>
    <name type="common">Flagellated protozoan</name>
    <dbReference type="NCBI Taxonomy" id="75058"/>
    <lineage>
        <taxon>Eukaryota</taxon>
        <taxon>Discoba</taxon>
        <taxon>Euglenozoa</taxon>
        <taxon>Kinetoplastea</taxon>
        <taxon>Metakinetoplastina</taxon>
        <taxon>Eubodonida</taxon>
        <taxon>Bodonidae</taxon>
        <taxon>Bodo</taxon>
    </lineage>
</organism>
<protein>
    <submittedName>
        <fullName evidence="2">Uncharacterized protein</fullName>
    </submittedName>
</protein>
<feature type="compositionally biased region" description="Basic residues" evidence="1">
    <location>
        <begin position="568"/>
        <end position="577"/>
    </location>
</feature>
<accession>A0A0S4IN75</accession>
<evidence type="ECO:0000256" key="1">
    <source>
        <dbReference type="SAM" id="MobiDB-lite"/>
    </source>
</evidence>
<reference evidence="3" key="1">
    <citation type="submission" date="2015-09" db="EMBL/GenBank/DDBJ databases">
        <authorList>
            <consortium name="Pathogen Informatics"/>
        </authorList>
    </citation>
    <scope>NUCLEOTIDE SEQUENCE [LARGE SCALE GENOMIC DNA]</scope>
    <source>
        <strain evidence="3">Lake Konstanz</strain>
    </source>
</reference>
<evidence type="ECO:0000313" key="2">
    <source>
        <dbReference type="EMBL" id="CUE73830.1"/>
    </source>
</evidence>
<gene>
    <name evidence="2" type="ORF">BSAL_55445</name>
</gene>
<evidence type="ECO:0000313" key="3">
    <source>
        <dbReference type="Proteomes" id="UP000051952"/>
    </source>
</evidence>
<feature type="region of interest" description="Disordered" evidence="1">
    <location>
        <begin position="197"/>
        <end position="269"/>
    </location>
</feature>
<keyword evidence="3" id="KW-1185">Reference proteome</keyword>
<dbReference type="AlphaFoldDB" id="A0A0S4IN75"/>
<feature type="compositionally biased region" description="Low complexity" evidence="1">
    <location>
        <begin position="342"/>
        <end position="352"/>
    </location>
</feature>
<dbReference type="VEuPathDB" id="TriTrypDB:BSAL_55445"/>
<proteinExistence type="predicted"/>
<sequence>MLPAFQLSPLTAANPDASYEDIISTACTFAMWQQSSGNGQAAVLTCDKLQLYFMQRQQQQQQQVGSNATASPVPQQPSSQTSTGNKNGRENSIEARNISSPYQQQQQQQRQQIVPTTNVLMSATTPPNASSLTCGADDTTSQSRPPMHAPLGNSADSAARSQRVRSALQVPSPREETREDVVASLANIFGFNAADVTAPSGSRQRRKRSRSITPGASASPSFSSRSSSTTSTSSSSSSATSSSASSPRSSRNFPGCESQPELNLQSSTPHAMVEGDVRGNQEYVMDQRIPIDLFAGGDVSEVLSLSPAHQKDEGKPIPEDKAHSPPFDFDARRSEGKRDRSPSSASTTNNTRRSVHNDTAAAAAIDDRGNNLSSQDDGPQPPLCKVHRVDDAHDAPLPPIHEEVVRRVHNDDDEIVVDSSLVAGDDHQQLASQDESFIVEVKEQRHYHNDSPPLQTRRRTPPPQHISSSSSIVPLPRRGGAAVGPPVLNTQRRALRAHKAGILSDSSWIASSLPLPVSPAVVAALAPRSPPPSPRSAALLSSDSMVLDVTETTQSSATTQQKASGVPSKRKTYQRPT</sequence>
<feature type="compositionally biased region" description="Low complexity" evidence="1">
    <location>
        <begin position="550"/>
        <end position="564"/>
    </location>
</feature>
<feature type="compositionally biased region" description="Polar residues" evidence="1">
    <location>
        <begin position="121"/>
        <end position="144"/>
    </location>
</feature>
<feature type="region of interest" description="Disordered" evidence="1">
    <location>
        <begin position="307"/>
        <end position="356"/>
    </location>
</feature>